<dbReference type="Proteomes" id="UP001634394">
    <property type="component" value="Unassembled WGS sequence"/>
</dbReference>
<evidence type="ECO:0000313" key="11">
    <source>
        <dbReference type="Proteomes" id="UP001634394"/>
    </source>
</evidence>
<dbReference type="GO" id="GO:0004930">
    <property type="term" value="F:G protein-coupled receptor activity"/>
    <property type="evidence" value="ECO:0007669"/>
    <property type="project" value="UniProtKB-KW"/>
</dbReference>
<protein>
    <recommendedName>
        <fullName evidence="9">G-protein coupled receptors family 1 profile domain-containing protein</fullName>
    </recommendedName>
</protein>
<evidence type="ECO:0000256" key="7">
    <source>
        <dbReference type="ARBA" id="ARBA00023224"/>
    </source>
</evidence>
<evidence type="ECO:0000313" key="10">
    <source>
        <dbReference type="EMBL" id="KAL3847303.1"/>
    </source>
</evidence>
<dbReference type="InterPro" id="IPR017452">
    <property type="entry name" value="GPCR_Rhodpsn_7TM"/>
</dbReference>
<dbReference type="EMBL" id="JBJQND010000016">
    <property type="protein sequence ID" value="KAL3847303.1"/>
    <property type="molecule type" value="Genomic_DNA"/>
</dbReference>
<keyword evidence="4" id="KW-0297">G-protein coupled receptor</keyword>
<keyword evidence="6" id="KW-0675">Receptor</keyword>
<sequence length="139" mass="15863">MRKKSRSRMSCDRIVLTENMLSLEKSVAITMFLMIVSFLLSWTPYAIVCIVTSMINSQSIPTFGKTLPGIFAKCSAIWNPIVYVIRNREFRESLALTLFRMPWRTNVTTRLIVPNADTISSDSPLSRIHSSVETFHLNC</sequence>
<evidence type="ECO:0000256" key="2">
    <source>
        <dbReference type="ARBA" id="ARBA00022692"/>
    </source>
</evidence>
<dbReference type="InterPro" id="IPR050125">
    <property type="entry name" value="GPCR_opsins"/>
</dbReference>
<evidence type="ECO:0000256" key="5">
    <source>
        <dbReference type="ARBA" id="ARBA00023136"/>
    </source>
</evidence>
<feature type="transmembrane region" description="Helical" evidence="8">
    <location>
        <begin position="67"/>
        <end position="85"/>
    </location>
</feature>
<evidence type="ECO:0000259" key="9">
    <source>
        <dbReference type="PROSITE" id="PS50262"/>
    </source>
</evidence>
<dbReference type="Gene3D" id="1.20.1070.10">
    <property type="entry name" value="Rhodopsin 7-helix transmembrane proteins"/>
    <property type="match status" value="1"/>
</dbReference>
<organism evidence="10 11">
    <name type="scientific">Sinanodonta woodiana</name>
    <name type="common">Chinese pond mussel</name>
    <name type="synonym">Anodonta woodiana</name>
    <dbReference type="NCBI Taxonomy" id="1069815"/>
    <lineage>
        <taxon>Eukaryota</taxon>
        <taxon>Metazoa</taxon>
        <taxon>Spiralia</taxon>
        <taxon>Lophotrochozoa</taxon>
        <taxon>Mollusca</taxon>
        <taxon>Bivalvia</taxon>
        <taxon>Autobranchia</taxon>
        <taxon>Heteroconchia</taxon>
        <taxon>Palaeoheterodonta</taxon>
        <taxon>Unionida</taxon>
        <taxon>Unionoidea</taxon>
        <taxon>Unionidae</taxon>
        <taxon>Unioninae</taxon>
        <taxon>Sinanodonta</taxon>
    </lineage>
</organism>
<reference evidence="10 11" key="1">
    <citation type="submission" date="2024-11" db="EMBL/GenBank/DDBJ databases">
        <title>Chromosome-level genome assembly of the freshwater bivalve Anodonta woodiana.</title>
        <authorList>
            <person name="Chen X."/>
        </authorList>
    </citation>
    <scope>NUCLEOTIDE SEQUENCE [LARGE SCALE GENOMIC DNA]</scope>
    <source>
        <strain evidence="10">MN2024</strain>
        <tissue evidence="10">Gills</tissue>
    </source>
</reference>
<evidence type="ECO:0000256" key="6">
    <source>
        <dbReference type="ARBA" id="ARBA00023170"/>
    </source>
</evidence>
<name>A0ABD3UFT4_SINWO</name>
<dbReference type="PRINTS" id="PR00237">
    <property type="entry name" value="GPCRRHODOPSN"/>
</dbReference>
<keyword evidence="11" id="KW-1185">Reference proteome</keyword>
<proteinExistence type="predicted"/>
<keyword evidence="5 8" id="KW-0472">Membrane</keyword>
<evidence type="ECO:0000256" key="3">
    <source>
        <dbReference type="ARBA" id="ARBA00022989"/>
    </source>
</evidence>
<feature type="transmembrane region" description="Helical" evidence="8">
    <location>
        <begin position="27"/>
        <end position="55"/>
    </location>
</feature>
<dbReference type="GO" id="GO:0016020">
    <property type="term" value="C:membrane"/>
    <property type="evidence" value="ECO:0007669"/>
    <property type="project" value="UniProtKB-SubCell"/>
</dbReference>
<evidence type="ECO:0000256" key="4">
    <source>
        <dbReference type="ARBA" id="ARBA00023040"/>
    </source>
</evidence>
<dbReference type="PANTHER" id="PTHR24240">
    <property type="entry name" value="OPSIN"/>
    <property type="match status" value="1"/>
</dbReference>
<dbReference type="InterPro" id="IPR000276">
    <property type="entry name" value="GPCR_Rhodpsn"/>
</dbReference>
<dbReference type="SUPFAM" id="SSF81321">
    <property type="entry name" value="Family A G protein-coupled receptor-like"/>
    <property type="match status" value="1"/>
</dbReference>
<keyword evidence="2 8" id="KW-0812">Transmembrane</keyword>
<accession>A0ABD3UFT4</accession>
<keyword evidence="3 8" id="KW-1133">Transmembrane helix</keyword>
<evidence type="ECO:0000256" key="1">
    <source>
        <dbReference type="ARBA" id="ARBA00004141"/>
    </source>
</evidence>
<comment type="caution">
    <text evidence="10">The sequence shown here is derived from an EMBL/GenBank/DDBJ whole genome shotgun (WGS) entry which is preliminary data.</text>
</comment>
<gene>
    <name evidence="10" type="ORF">ACJMK2_018220</name>
</gene>
<comment type="subcellular location">
    <subcellularLocation>
        <location evidence="1">Membrane</location>
        <topology evidence="1">Multi-pass membrane protein</topology>
    </subcellularLocation>
</comment>
<keyword evidence="7" id="KW-0807">Transducer</keyword>
<dbReference type="AlphaFoldDB" id="A0ABD3UFT4"/>
<dbReference type="PROSITE" id="PS50262">
    <property type="entry name" value="G_PROTEIN_RECEP_F1_2"/>
    <property type="match status" value="1"/>
</dbReference>
<evidence type="ECO:0000256" key="8">
    <source>
        <dbReference type="SAM" id="Phobius"/>
    </source>
</evidence>
<feature type="domain" description="G-protein coupled receptors family 1 profile" evidence="9">
    <location>
        <begin position="1"/>
        <end position="83"/>
    </location>
</feature>